<evidence type="ECO:0000313" key="11">
    <source>
        <dbReference type="EMBL" id="KAJ8923089.1"/>
    </source>
</evidence>
<evidence type="ECO:0000256" key="2">
    <source>
        <dbReference type="ARBA" id="ARBA00022723"/>
    </source>
</evidence>
<keyword evidence="5" id="KW-0805">Transcription regulation</keyword>
<name>A0AAV8W9B3_9CUCU</name>
<keyword evidence="12" id="KW-1185">Reference proteome</keyword>
<organism evidence="11 12">
    <name type="scientific">Exocentrus adspersus</name>
    <dbReference type="NCBI Taxonomy" id="1586481"/>
    <lineage>
        <taxon>Eukaryota</taxon>
        <taxon>Metazoa</taxon>
        <taxon>Ecdysozoa</taxon>
        <taxon>Arthropoda</taxon>
        <taxon>Hexapoda</taxon>
        <taxon>Insecta</taxon>
        <taxon>Pterygota</taxon>
        <taxon>Neoptera</taxon>
        <taxon>Endopterygota</taxon>
        <taxon>Coleoptera</taxon>
        <taxon>Polyphaga</taxon>
        <taxon>Cucujiformia</taxon>
        <taxon>Chrysomeloidea</taxon>
        <taxon>Cerambycidae</taxon>
        <taxon>Lamiinae</taxon>
        <taxon>Acanthocinini</taxon>
        <taxon>Exocentrus</taxon>
    </lineage>
</organism>
<feature type="domain" description="BED-type" evidence="10">
    <location>
        <begin position="180"/>
        <end position="230"/>
    </location>
</feature>
<dbReference type="SUPFAM" id="SSF140996">
    <property type="entry name" value="Hermes dimerisation domain"/>
    <property type="match status" value="1"/>
</dbReference>
<dbReference type="Proteomes" id="UP001159042">
    <property type="component" value="Unassembled WGS sequence"/>
</dbReference>
<dbReference type="InterPro" id="IPR052035">
    <property type="entry name" value="ZnF_BED_domain_contain"/>
</dbReference>
<dbReference type="SUPFAM" id="SSF53098">
    <property type="entry name" value="Ribonuclease H-like"/>
    <property type="match status" value="1"/>
</dbReference>
<dbReference type="PANTHER" id="PTHR46481:SF10">
    <property type="entry name" value="ZINC FINGER BED DOMAIN-CONTAINING PROTEIN 39"/>
    <property type="match status" value="1"/>
</dbReference>
<evidence type="ECO:0000256" key="3">
    <source>
        <dbReference type="ARBA" id="ARBA00022771"/>
    </source>
</evidence>
<dbReference type="InterPro" id="IPR008906">
    <property type="entry name" value="HATC_C_dom"/>
</dbReference>
<keyword evidence="2" id="KW-0479">Metal-binding</keyword>
<dbReference type="InterPro" id="IPR012337">
    <property type="entry name" value="RNaseH-like_sf"/>
</dbReference>
<keyword evidence="8" id="KW-0539">Nucleus</keyword>
<reference evidence="11 12" key="1">
    <citation type="journal article" date="2023" name="Insect Mol. Biol.">
        <title>Genome sequencing provides insights into the evolution of gene families encoding plant cell wall-degrading enzymes in longhorned beetles.</title>
        <authorList>
            <person name="Shin N.R."/>
            <person name="Okamura Y."/>
            <person name="Kirsch R."/>
            <person name="Pauchet Y."/>
        </authorList>
    </citation>
    <scope>NUCLEOTIDE SEQUENCE [LARGE SCALE GENOMIC DNA]</scope>
    <source>
        <strain evidence="11">EAD_L_NR</strain>
    </source>
</reference>
<feature type="domain" description="BED-type" evidence="10">
    <location>
        <begin position="8"/>
        <end position="58"/>
    </location>
</feature>
<evidence type="ECO:0000256" key="4">
    <source>
        <dbReference type="ARBA" id="ARBA00022833"/>
    </source>
</evidence>
<feature type="domain" description="BED-type" evidence="10">
    <location>
        <begin position="109"/>
        <end position="153"/>
    </location>
</feature>
<dbReference type="AlphaFoldDB" id="A0AAV8W9B3"/>
<evidence type="ECO:0000256" key="1">
    <source>
        <dbReference type="ARBA" id="ARBA00004123"/>
    </source>
</evidence>
<comment type="caution">
    <text evidence="11">The sequence shown here is derived from an EMBL/GenBank/DDBJ whole genome shotgun (WGS) entry which is preliminary data.</text>
</comment>
<keyword evidence="4" id="KW-0862">Zinc</keyword>
<sequence>MDSQKKPRKRSSVWNIFLAVNQSTAYCKLCNRSITYKSSTSNLKRHIKAKHPSKLEEPFSEGADTDAHYVFVVEPDANEAVSNKADPEWTPESASTAGSPVKISNKLNRKKSVLWNYFIPLNQDRASCNTCGRTLCYKTSANLRRHMELRHPEVHIPRSSEGSYIPSASTSLMVSKMENKKKSASWRFFSRIDDNLACCNICKDTISYKNSTSNLKRHVVRKHPNIHIPTELQNTASDEAETLSSIEQKWIQCDVPQDSSPQQNKLKKCKTVSGRSRINEILLKLFTVDYQPFDIVEDKGFQIYVKALNASYVLPTKHFITNSLLPEVYEETLAVVQQIVSTAQSVTVTMEFWVSVYSEHLMSITVHFINENFEKQSALLDCAAFEEGCTSLDYVEELKRITTDWGLENKVLLTVSNNNDNNFGREIKEQLNWDHFDCYAHTLNTIILDGLKPAEPLLSKFRSLVAWFRDSPASVQLLSYQEQSECAVKKLILDFPTRWNSTFDMIQRLLELKDAISSSITELESSTNTPVITEEEWQLLKDIKVVLEPMDSATKIMSEQNYICISSIIILTEGLERVYKDMEKRELSTLALDVVREFLKGVQIRFGDLEMSETLLISTFLDPRFKNVGFSSDAVAEAARKTVENLVYDKMVEMKSTPLSLDPIEVHITDSKHGLNVTYNTTSSSESISIWSHFDEKAMAVQPSGTDASRAAEEVHRYLEDGLLERNGDPLAWWKEHSYKYPYLKKVVVEKLGTTATSVPCDRLFSKRGADVMRSAVAVQFQ</sequence>
<evidence type="ECO:0000256" key="5">
    <source>
        <dbReference type="ARBA" id="ARBA00023015"/>
    </source>
</evidence>
<dbReference type="GO" id="GO:0003677">
    <property type="term" value="F:DNA binding"/>
    <property type="evidence" value="ECO:0007669"/>
    <property type="project" value="UniProtKB-KW"/>
</dbReference>
<evidence type="ECO:0000256" key="6">
    <source>
        <dbReference type="ARBA" id="ARBA00023125"/>
    </source>
</evidence>
<evidence type="ECO:0000313" key="12">
    <source>
        <dbReference type="Proteomes" id="UP001159042"/>
    </source>
</evidence>
<dbReference type="EMBL" id="JANEYG010000005">
    <property type="protein sequence ID" value="KAJ8923089.1"/>
    <property type="molecule type" value="Genomic_DNA"/>
</dbReference>
<accession>A0AAV8W9B3</accession>
<evidence type="ECO:0000256" key="9">
    <source>
        <dbReference type="PROSITE-ProRule" id="PRU00027"/>
    </source>
</evidence>
<gene>
    <name evidence="11" type="ORF">NQ315_001641</name>
</gene>
<dbReference type="GO" id="GO:0005634">
    <property type="term" value="C:nucleus"/>
    <property type="evidence" value="ECO:0007669"/>
    <property type="project" value="UniProtKB-SubCell"/>
</dbReference>
<dbReference type="Pfam" id="PF05699">
    <property type="entry name" value="Dimer_Tnp_hAT"/>
    <property type="match status" value="1"/>
</dbReference>
<keyword evidence="6" id="KW-0238">DNA-binding</keyword>
<dbReference type="Pfam" id="PF02892">
    <property type="entry name" value="zf-BED"/>
    <property type="match status" value="3"/>
</dbReference>
<dbReference type="InterPro" id="IPR036236">
    <property type="entry name" value="Znf_C2H2_sf"/>
</dbReference>
<dbReference type="GO" id="GO:0009791">
    <property type="term" value="P:post-embryonic development"/>
    <property type="evidence" value="ECO:0007669"/>
    <property type="project" value="UniProtKB-ARBA"/>
</dbReference>
<protein>
    <recommendedName>
        <fullName evidence="10">BED-type domain-containing protein</fullName>
    </recommendedName>
</protein>
<evidence type="ECO:0000259" key="10">
    <source>
        <dbReference type="PROSITE" id="PS50808"/>
    </source>
</evidence>
<dbReference type="GO" id="GO:0046983">
    <property type="term" value="F:protein dimerization activity"/>
    <property type="evidence" value="ECO:0007669"/>
    <property type="project" value="InterPro"/>
</dbReference>
<dbReference type="GO" id="GO:0008270">
    <property type="term" value="F:zinc ion binding"/>
    <property type="evidence" value="ECO:0007669"/>
    <property type="project" value="UniProtKB-KW"/>
</dbReference>
<keyword evidence="3 9" id="KW-0863">Zinc-finger</keyword>
<dbReference type="SMART" id="SM00614">
    <property type="entry name" value="ZnF_BED"/>
    <property type="match status" value="3"/>
</dbReference>
<evidence type="ECO:0000256" key="8">
    <source>
        <dbReference type="ARBA" id="ARBA00023242"/>
    </source>
</evidence>
<comment type="subcellular location">
    <subcellularLocation>
        <location evidence="1">Nucleus</location>
    </subcellularLocation>
</comment>
<dbReference type="PROSITE" id="PS50808">
    <property type="entry name" value="ZF_BED"/>
    <property type="match status" value="3"/>
</dbReference>
<proteinExistence type="predicted"/>
<dbReference type="InterPro" id="IPR003656">
    <property type="entry name" value="Znf_BED"/>
</dbReference>
<dbReference type="SUPFAM" id="SSF57667">
    <property type="entry name" value="beta-beta-alpha zinc fingers"/>
    <property type="match status" value="3"/>
</dbReference>
<keyword evidence="7" id="KW-0804">Transcription</keyword>
<dbReference type="PANTHER" id="PTHR46481">
    <property type="entry name" value="ZINC FINGER BED DOMAIN-CONTAINING PROTEIN 4"/>
    <property type="match status" value="1"/>
</dbReference>
<evidence type="ECO:0000256" key="7">
    <source>
        <dbReference type="ARBA" id="ARBA00023163"/>
    </source>
</evidence>